<evidence type="ECO:0008006" key="4">
    <source>
        <dbReference type="Google" id="ProtNLM"/>
    </source>
</evidence>
<comment type="caution">
    <text evidence="2">The sequence shown here is derived from an EMBL/GenBank/DDBJ whole genome shotgun (WGS) entry which is preliminary data.</text>
</comment>
<dbReference type="EMBL" id="QFQD01000074">
    <property type="protein sequence ID" value="PZQ80003.1"/>
    <property type="molecule type" value="Genomic_DNA"/>
</dbReference>
<name>A0A2W5SK76_ANCNO</name>
<feature type="region of interest" description="Disordered" evidence="1">
    <location>
        <begin position="1"/>
        <end position="26"/>
    </location>
</feature>
<organism evidence="2 3">
    <name type="scientific">Ancylobacter novellus</name>
    <name type="common">Thiobacillus novellus</name>
    <dbReference type="NCBI Taxonomy" id="921"/>
    <lineage>
        <taxon>Bacteria</taxon>
        <taxon>Pseudomonadati</taxon>
        <taxon>Pseudomonadota</taxon>
        <taxon>Alphaproteobacteria</taxon>
        <taxon>Hyphomicrobiales</taxon>
        <taxon>Xanthobacteraceae</taxon>
        <taxon>Ancylobacter</taxon>
    </lineage>
</organism>
<dbReference type="AlphaFoldDB" id="A0A2W5SK76"/>
<dbReference type="Proteomes" id="UP000248887">
    <property type="component" value="Unassembled WGS sequence"/>
</dbReference>
<evidence type="ECO:0000313" key="3">
    <source>
        <dbReference type="Proteomes" id="UP000248887"/>
    </source>
</evidence>
<sequence>MPKLKESATDLQAARNDTLPRSCPPRGLRREEAAAYIAVSPSFFDQMVKDKLMPRAKKVGGRNIWDRHALDRYFSKLPGGDDEGEDDEWDFAV</sequence>
<evidence type="ECO:0000256" key="1">
    <source>
        <dbReference type="SAM" id="MobiDB-lite"/>
    </source>
</evidence>
<protein>
    <recommendedName>
        <fullName evidence="4">Helix-turn-helix domain-containing protein</fullName>
    </recommendedName>
</protein>
<evidence type="ECO:0000313" key="2">
    <source>
        <dbReference type="EMBL" id="PZQ80003.1"/>
    </source>
</evidence>
<reference evidence="2 3" key="1">
    <citation type="submission" date="2017-08" db="EMBL/GenBank/DDBJ databases">
        <title>Infants hospitalized years apart are colonized by the same room-sourced microbial strains.</title>
        <authorList>
            <person name="Brooks B."/>
            <person name="Olm M.R."/>
            <person name="Firek B.A."/>
            <person name="Baker R."/>
            <person name="Thomas B.C."/>
            <person name="Morowitz M.J."/>
            <person name="Banfield J.F."/>
        </authorList>
    </citation>
    <scope>NUCLEOTIDE SEQUENCE [LARGE SCALE GENOMIC DNA]</scope>
    <source>
        <strain evidence="2">S2_005_001_R2_27</strain>
    </source>
</reference>
<gene>
    <name evidence="2" type="ORF">DI549_18355</name>
</gene>
<proteinExistence type="predicted"/>
<accession>A0A2W5SK76</accession>